<feature type="region of interest" description="Disordered" evidence="11">
    <location>
        <begin position="472"/>
        <end position="509"/>
    </location>
</feature>
<evidence type="ECO:0000256" key="9">
    <source>
        <dbReference type="ARBA" id="ARBA00074266"/>
    </source>
</evidence>
<evidence type="ECO:0000256" key="7">
    <source>
        <dbReference type="ARBA" id="ARBA00039099"/>
    </source>
</evidence>
<dbReference type="PANTHER" id="PTHR10631">
    <property type="entry name" value="N 2 ,N 2 -DIMETHYLGUANOSINE TRNA METHYLTRANSFERASE"/>
    <property type="match status" value="1"/>
</dbReference>
<comment type="caution">
    <text evidence="12">The sequence shown here is derived from an EMBL/GenBank/DDBJ whole genome shotgun (WGS) entry which is preliminary data.</text>
</comment>
<dbReference type="GO" id="GO:0002940">
    <property type="term" value="P:tRNA N2-guanine methylation"/>
    <property type="evidence" value="ECO:0007669"/>
    <property type="project" value="TreeGrafter"/>
</dbReference>
<evidence type="ECO:0000256" key="6">
    <source>
        <dbReference type="ARBA" id="ARBA00022884"/>
    </source>
</evidence>
<dbReference type="PROSITE" id="PS51626">
    <property type="entry name" value="SAM_MT_TRM1"/>
    <property type="match status" value="1"/>
</dbReference>
<evidence type="ECO:0000256" key="10">
    <source>
        <dbReference type="PROSITE-ProRule" id="PRU00958"/>
    </source>
</evidence>
<comment type="catalytic activity">
    <reaction evidence="8 10">
        <text>guanosine(26) in tRNA + 2 S-adenosyl-L-methionine = N(2)-dimethylguanosine(26) in tRNA + 2 S-adenosyl-L-homocysteine + 2 H(+)</text>
        <dbReference type="Rhea" id="RHEA:43140"/>
        <dbReference type="Rhea" id="RHEA-COMP:10359"/>
        <dbReference type="Rhea" id="RHEA-COMP:10360"/>
        <dbReference type="ChEBI" id="CHEBI:15378"/>
        <dbReference type="ChEBI" id="CHEBI:57856"/>
        <dbReference type="ChEBI" id="CHEBI:59789"/>
        <dbReference type="ChEBI" id="CHEBI:74269"/>
        <dbReference type="ChEBI" id="CHEBI:74513"/>
        <dbReference type="EC" id="2.1.1.216"/>
    </reaction>
</comment>
<evidence type="ECO:0000256" key="3">
    <source>
        <dbReference type="ARBA" id="ARBA00022679"/>
    </source>
</evidence>
<organism evidence="12 13">
    <name type="scientific">Sarcoptes scabiei</name>
    <name type="common">Itch mite</name>
    <name type="synonym">Acarus scabiei</name>
    <dbReference type="NCBI Taxonomy" id="52283"/>
    <lineage>
        <taxon>Eukaryota</taxon>
        <taxon>Metazoa</taxon>
        <taxon>Ecdysozoa</taxon>
        <taxon>Arthropoda</taxon>
        <taxon>Chelicerata</taxon>
        <taxon>Arachnida</taxon>
        <taxon>Acari</taxon>
        <taxon>Acariformes</taxon>
        <taxon>Sarcoptiformes</taxon>
        <taxon>Astigmata</taxon>
        <taxon>Psoroptidia</taxon>
        <taxon>Sarcoptoidea</taxon>
        <taxon>Sarcoptidae</taxon>
        <taxon>Sarcoptinae</taxon>
        <taxon>Sarcoptes</taxon>
    </lineage>
</organism>
<keyword evidence="2 10" id="KW-0489">Methyltransferase</keyword>
<evidence type="ECO:0000256" key="11">
    <source>
        <dbReference type="SAM" id="MobiDB-lite"/>
    </source>
</evidence>
<proteinExistence type="inferred from homology"/>
<evidence type="ECO:0000313" key="12">
    <source>
        <dbReference type="EMBL" id="KPM07820.1"/>
    </source>
</evidence>
<evidence type="ECO:0000313" key="13">
    <source>
        <dbReference type="Proteomes" id="UP000616769"/>
    </source>
</evidence>
<dbReference type="PANTHER" id="PTHR10631:SF3">
    <property type="entry name" value="TRNA (GUANINE(26)-N(2))-DIMETHYLTRANSFERASE"/>
    <property type="match status" value="1"/>
</dbReference>
<evidence type="ECO:0000256" key="8">
    <source>
        <dbReference type="ARBA" id="ARBA00051897"/>
    </source>
</evidence>
<dbReference type="SUPFAM" id="SSF53335">
    <property type="entry name" value="S-adenosyl-L-methionine-dependent methyltransferases"/>
    <property type="match status" value="1"/>
</dbReference>
<dbReference type="EMBL" id="JXLN01011899">
    <property type="protein sequence ID" value="KPM07820.1"/>
    <property type="molecule type" value="Genomic_DNA"/>
</dbReference>
<feature type="compositionally biased region" description="Basic and acidic residues" evidence="11">
    <location>
        <begin position="478"/>
        <end position="493"/>
    </location>
</feature>
<dbReference type="GO" id="GO:0160104">
    <property type="term" value="F:tRNA (guanine(26)-N2)-dimethyltransferase activity"/>
    <property type="evidence" value="ECO:0007669"/>
    <property type="project" value="UniProtKB-UniRule"/>
</dbReference>
<keyword evidence="5 10" id="KW-0819">tRNA processing</keyword>
<dbReference type="GO" id="GO:0005634">
    <property type="term" value="C:nucleus"/>
    <property type="evidence" value="ECO:0007669"/>
    <property type="project" value="TreeGrafter"/>
</dbReference>
<name>A0A132ABJ7_SARSC</name>
<dbReference type="InterPro" id="IPR029063">
    <property type="entry name" value="SAM-dependent_MTases_sf"/>
</dbReference>
<dbReference type="Proteomes" id="UP000616769">
    <property type="component" value="Unassembled WGS sequence"/>
</dbReference>
<dbReference type="AlphaFoldDB" id="A0A132ABJ7"/>
<comment type="similarity">
    <text evidence="10">Belongs to the class I-like SAM-binding methyltransferase superfamily. Trm1 family.</text>
</comment>
<sequence length="509" mass="58478">MDFPILMEQSKHSTEESDQDDWISEGKIRIPRSKSVFYNNVQEFNRDLSVLSVHTYLKHEYWRSTSSSFDQLSIFDALSATGLRSIRYSKECLQCSLPLKIIANDLSEKSVSIIKKNITLNGVKNVDVYNEDCSIFMYKRKASNQRLNVIDLDPYGSPIQFLDAAIQTIEDGGLLMITSTDMAVLCGNQPGACYAKYASYPIRAKFCHEMALRILIAATNSHATRYGRYIKPLLSLSIDFYIRIFVQVFSSKNHANKSIENLSYLLTCKECESFTLLPLCTSRKENDQTSVLLTNICTLCGGSLRIGGPIWSSSIHDSNFVQKMQNELKTFQELSAIHFRTFRRMEGLLQMIDEELQDCPLYYQLDRLCSLVRCPMPPIRLFRSILINGGYRVSYSHALKNSIKTDAPKEFIWSILQFLIGSDSSNPKIKPSISKIIEKKFSYTIKDELVEEKLLSKSMNLLRYQINPEVNWGPKSRPNNDDQNEKRIRNQDKHVKKRQKIHENALKTI</sequence>
<dbReference type="FunFam" id="3.30.56.70:FF:000001">
    <property type="entry name" value="tRNA (guanine(26)-N(2))-dimethyltransferase"/>
    <property type="match status" value="1"/>
</dbReference>
<evidence type="ECO:0000256" key="1">
    <source>
        <dbReference type="ARBA" id="ARBA00022555"/>
    </source>
</evidence>
<evidence type="ECO:0000256" key="5">
    <source>
        <dbReference type="ARBA" id="ARBA00022694"/>
    </source>
</evidence>
<dbReference type="FunFam" id="3.40.50.150:FF:000051">
    <property type="entry name" value="tRNA (guanine(26)-N(2))-dimethyltransferase"/>
    <property type="match status" value="1"/>
</dbReference>
<keyword evidence="6 10" id="KW-0694">RNA-binding</keyword>
<keyword evidence="4 10" id="KW-0949">S-adenosyl-L-methionine</keyword>
<reference evidence="12 13" key="1">
    <citation type="journal article" date="2015" name="Parasit. Vectors">
        <title>Draft genome of the scabies mite.</title>
        <authorList>
            <person name="Rider S.D.Jr."/>
            <person name="Morgan M.S."/>
            <person name="Arlian L.G."/>
        </authorList>
    </citation>
    <scope>NUCLEOTIDE SEQUENCE [LARGE SCALE GENOMIC DNA]</scope>
    <source>
        <strain evidence="12">Arlian Lab</strain>
    </source>
</reference>
<dbReference type="NCBIfam" id="TIGR00308">
    <property type="entry name" value="TRM1"/>
    <property type="match status" value="1"/>
</dbReference>
<keyword evidence="1 10" id="KW-0820">tRNA-binding</keyword>
<dbReference type="Gene3D" id="3.40.50.150">
    <property type="entry name" value="Vaccinia Virus protein VP39"/>
    <property type="match status" value="1"/>
</dbReference>
<gene>
    <name evidence="12" type="ORF">QR98_0063260</name>
</gene>
<accession>A0A132ABJ7</accession>
<dbReference type="OrthoDB" id="6349953at2759"/>
<feature type="region of interest" description="Disordered" evidence="11">
    <location>
        <begin position="1"/>
        <end position="20"/>
    </location>
</feature>
<protein>
    <recommendedName>
        <fullName evidence="9 10">tRNA (guanine(26)-N(2))-dimethyltransferase</fullName>
        <ecNumber evidence="7 10">2.1.1.216</ecNumber>
    </recommendedName>
</protein>
<dbReference type="EC" id="2.1.1.216" evidence="7 10"/>
<keyword evidence="3 10" id="KW-0808">Transferase</keyword>
<dbReference type="GO" id="GO:0000049">
    <property type="term" value="F:tRNA binding"/>
    <property type="evidence" value="ECO:0007669"/>
    <property type="project" value="UniProtKB-UniRule"/>
</dbReference>
<dbReference type="CDD" id="cd02440">
    <property type="entry name" value="AdoMet_MTases"/>
    <property type="match status" value="1"/>
</dbReference>
<dbReference type="InterPro" id="IPR002905">
    <property type="entry name" value="Trm1"/>
</dbReference>
<dbReference type="VEuPathDB" id="VectorBase:SSCA003791"/>
<evidence type="ECO:0000256" key="4">
    <source>
        <dbReference type="ARBA" id="ARBA00022691"/>
    </source>
</evidence>
<evidence type="ECO:0000256" key="2">
    <source>
        <dbReference type="ARBA" id="ARBA00022603"/>
    </source>
</evidence>
<dbReference type="Gene3D" id="3.30.56.70">
    <property type="entry name" value="N2,N2-dimethylguanosine tRNA methyltransferase, C-terminal domain"/>
    <property type="match status" value="1"/>
</dbReference>
<dbReference type="Pfam" id="PF02005">
    <property type="entry name" value="TRM"/>
    <property type="match status" value="1"/>
</dbReference>
<dbReference type="InterPro" id="IPR042296">
    <property type="entry name" value="tRNA_met_Trm1_C"/>
</dbReference>